<dbReference type="GO" id="GO:0005507">
    <property type="term" value="F:copper ion binding"/>
    <property type="evidence" value="ECO:0007669"/>
    <property type="project" value="TreeGrafter"/>
</dbReference>
<dbReference type="PANTHER" id="PTHR43520:SF8">
    <property type="entry name" value="P-TYPE CU(+) TRANSPORTER"/>
    <property type="match status" value="1"/>
</dbReference>
<dbReference type="InterPro" id="IPR059000">
    <property type="entry name" value="ATPase_P-type_domA"/>
</dbReference>
<feature type="domain" description="P-type ATPase A" evidence="3">
    <location>
        <begin position="11"/>
        <end position="56"/>
    </location>
</feature>
<dbReference type="EMBL" id="MVGC01005728">
    <property type="protein sequence ID" value="RJE16393.1"/>
    <property type="molecule type" value="Genomic_DNA"/>
</dbReference>
<proteinExistence type="predicted"/>
<dbReference type="PANTHER" id="PTHR43520">
    <property type="entry name" value="ATP7, ISOFORM B"/>
    <property type="match status" value="1"/>
</dbReference>
<comment type="caution">
    <text evidence="4">The sequence shown here is derived from an EMBL/GenBank/DDBJ whole genome shotgun (WGS) entry which is preliminary data.</text>
</comment>
<dbReference type="InterPro" id="IPR008250">
    <property type="entry name" value="ATPase_P-typ_transduc_dom_A_sf"/>
</dbReference>
<dbReference type="Pfam" id="PF00122">
    <property type="entry name" value="E1-E2_ATPase"/>
    <property type="match status" value="1"/>
</dbReference>
<gene>
    <name evidence="4" type="ORF">PHISCL_11270</name>
</gene>
<evidence type="ECO:0000313" key="5">
    <source>
        <dbReference type="Proteomes" id="UP000266188"/>
    </source>
</evidence>
<name>A0A3A2Z2H0_9EURO</name>
<dbReference type="OrthoDB" id="3352408at2759"/>
<dbReference type="GO" id="GO:0016020">
    <property type="term" value="C:membrane"/>
    <property type="evidence" value="ECO:0007669"/>
    <property type="project" value="TreeGrafter"/>
</dbReference>
<dbReference type="Proteomes" id="UP000266188">
    <property type="component" value="Unassembled WGS sequence"/>
</dbReference>
<dbReference type="Gene3D" id="2.70.150.10">
    <property type="entry name" value="Calcium-transporting ATPase, cytoplasmic transduction domain A"/>
    <property type="match status" value="1"/>
</dbReference>
<dbReference type="GO" id="GO:0043682">
    <property type="term" value="F:P-type divalent copper transporter activity"/>
    <property type="evidence" value="ECO:0007669"/>
    <property type="project" value="TreeGrafter"/>
</dbReference>
<evidence type="ECO:0000256" key="1">
    <source>
        <dbReference type="ARBA" id="ARBA00022723"/>
    </source>
</evidence>
<evidence type="ECO:0000256" key="2">
    <source>
        <dbReference type="ARBA" id="ARBA00022967"/>
    </source>
</evidence>
<protein>
    <submittedName>
        <fullName evidence="4">P-type ATPase</fullName>
    </submittedName>
</protein>
<keyword evidence="5" id="KW-1185">Reference proteome</keyword>
<dbReference type="GO" id="GO:0055070">
    <property type="term" value="P:copper ion homeostasis"/>
    <property type="evidence" value="ECO:0007669"/>
    <property type="project" value="TreeGrafter"/>
</dbReference>
<accession>A0A3A2Z2H0</accession>
<organism evidence="4 5">
    <name type="scientific">Aspergillus sclerotialis</name>
    <dbReference type="NCBI Taxonomy" id="2070753"/>
    <lineage>
        <taxon>Eukaryota</taxon>
        <taxon>Fungi</taxon>
        <taxon>Dikarya</taxon>
        <taxon>Ascomycota</taxon>
        <taxon>Pezizomycotina</taxon>
        <taxon>Eurotiomycetes</taxon>
        <taxon>Eurotiomycetidae</taxon>
        <taxon>Eurotiales</taxon>
        <taxon>Aspergillaceae</taxon>
        <taxon>Aspergillus</taxon>
        <taxon>Aspergillus subgen. Polypaecilum</taxon>
    </lineage>
</organism>
<keyword evidence="2" id="KW-1278">Translocase</keyword>
<reference evidence="5" key="1">
    <citation type="submission" date="2017-02" db="EMBL/GenBank/DDBJ databases">
        <authorList>
            <person name="Tafer H."/>
            <person name="Lopandic K."/>
        </authorList>
    </citation>
    <scope>NUCLEOTIDE SEQUENCE [LARGE SCALE GENOMIC DNA]</scope>
    <source>
        <strain evidence="5">CBS 366.77</strain>
    </source>
</reference>
<dbReference type="SUPFAM" id="SSF81653">
    <property type="entry name" value="Calcium ATPase, transduction domain A"/>
    <property type="match status" value="1"/>
</dbReference>
<sequence>MPASERCGPGLRVIPTELIEVGDVVVLRPGDKVSADGFVIRGESYLDEGMITGEAFRSKRKRAAL</sequence>
<evidence type="ECO:0000259" key="3">
    <source>
        <dbReference type="Pfam" id="PF00122"/>
    </source>
</evidence>
<keyword evidence="1" id="KW-0479">Metal-binding</keyword>
<dbReference type="STRING" id="2070753.A0A3A2Z2H0"/>
<dbReference type="AlphaFoldDB" id="A0A3A2Z2H0"/>
<evidence type="ECO:0000313" key="4">
    <source>
        <dbReference type="EMBL" id="RJE16393.1"/>
    </source>
</evidence>